<feature type="region of interest" description="Disordered" evidence="1">
    <location>
        <begin position="635"/>
        <end position="657"/>
    </location>
</feature>
<dbReference type="InterPro" id="IPR050865">
    <property type="entry name" value="BEACH_Domain"/>
</dbReference>
<dbReference type="SUPFAM" id="SSF81837">
    <property type="entry name" value="BEACH domain"/>
    <property type="match status" value="1"/>
</dbReference>
<evidence type="ECO:0000259" key="2">
    <source>
        <dbReference type="PROSITE" id="PS50197"/>
    </source>
</evidence>
<evidence type="ECO:0000313" key="4">
    <source>
        <dbReference type="EMBL" id="KAL3767378.1"/>
    </source>
</evidence>
<dbReference type="PANTHER" id="PTHR13743">
    <property type="entry name" value="BEIGE/BEACH-RELATED"/>
    <property type="match status" value="1"/>
</dbReference>
<reference evidence="4 5" key="1">
    <citation type="submission" date="2024-10" db="EMBL/GenBank/DDBJ databases">
        <title>Updated reference genomes for cyclostephanoid diatoms.</title>
        <authorList>
            <person name="Roberts W.R."/>
            <person name="Alverson A.J."/>
        </authorList>
    </citation>
    <scope>NUCLEOTIDE SEQUENCE [LARGE SCALE GENOMIC DNA]</scope>
    <source>
        <strain evidence="4 5">AJA276-08</strain>
    </source>
</reference>
<dbReference type="Proteomes" id="UP001530315">
    <property type="component" value="Unassembled WGS sequence"/>
</dbReference>
<feature type="region of interest" description="Disordered" evidence="1">
    <location>
        <begin position="54"/>
        <end position="73"/>
    </location>
</feature>
<feature type="compositionally biased region" description="Low complexity" evidence="1">
    <location>
        <begin position="242"/>
        <end position="265"/>
    </location>
</feature>
<feature type="compositionally biased region" description="Polar residues" evidence="1">
    <location>
        <begin position="216"/>
        <end position="225"/>
    </location>
</feature>
<evidence type="ECO:0000313" key="5">
    <source>
        <dbReference type="Proteomes" id="UP001530315"/>
    </source>
</evidence>
<dbReference type="PROSITE" id="PS51783">
    <property type="entry name" value="PH_BEACH"/>
    <property type="match status" value="1"/>
</dbReference>
<feature type="compositionally biased region" description="Gly residues" evidence="1">
    <location>
        <begin position="515"/>
        <end position="529"/>
    </location>
</feature>
<dbReference type="Gene3D" id="1.10.1540.10">
    <property type="entry name" value="BEACH domain"/>
    <property type="match status" value="1"/>
</dbReference>
<feature type="compositionally biased region" description="Low complexity" evidence="1">
    <location>
        <begin position="406"/>
        <end position="422"/>
    </location>
</feature>
<dbReference type="Gene3D" id="2.130.10.10">
    <property type="entry name" value="YVTN repeat-like/Quinoprotein amine dehydrogenase"/>
    <property type="match status" value="1"/>
</dbReference>
<feature type="compositionally biased region" description="Acidic residues" evidence="1">
    <location>
        <begin position="192"/>
        <end position="201"/>
    </location>
</feature>
<evidence type="ECO:0000259" key="3">
    <source>
        <dbReference type="PROSITE" id="PS51783"/>
    </source>
</evidence>
<dbReference type="InterPro" id="IPR011993">
    <property type="entry name" value="PH-like_dom_sf"/>
</dbReference>
<feature type="compositionally biased region" description="Basic and acidic residues" evidence="1">
    <location>
        <begin position="1871"/>
        <end position="1889"/>
    </location>
</feature>
<dbReference type="PROSITE" id="PS50197">
    <property type="entry name" value="BEACH"/>
    <property type="match status" value="1"/>
</dbReference>
<sequence>MADDAENDVNARARAVSRTRDVVRGGGLRLPGLDFHRTFRKGYSVLLWVRPTLTPNARDDDDDDRRPRRRTPRRQVLYRFATGLDDDDGRAGDNGLGGRAVGVCAVMGQWRAIVAPPAVGGSGKGDDGGATMSTMLTATVTAYTLPNNNAEAILSRLYPTSSAATGSGEGVDDVTAPADDNGGDAGAIISDNIDDDDDDVAVDDKKERKRTRRNASGRSRTSPNISFKGGGGTHSRNMEHFQQQLQQLDQAPSSSQSQKTSASSSGRRKNGKYGNGGEALPAAPGGGGGQFVSSDITLPADEWSLIAIQHTHPYLRRPELIVSVNGEEMMRGELGFPALDATTIAPPVSLVGVLPDVRHCGDARTDEQERRRLLNMGILAECTLLDGPFDNGVEVEALDPYPPPAAAAASPLSSGTTTSSPTTKRKTSFRSCIASVHSVALLAGPPIPNSVLAIVAERGPLGDYSSSSGSGGCGTGLSFLLGPVPTNPQNRDAIVALSAGHGYYGTAPDGASGGGGGGSGGIMGGGTGPGAHELLPPRSLGIPVSVGITPGVYPGGSGDGGGMMSATGANNEGDVFQNHDLPTSTSAASQESSFGKTDETWIGSGEEKDAHVYLQGLLGRVVWTFHSADTKIYGGAVPSSPSASSSPKRKHQYHETKRRMVCLPSAAPSRIGGADAVPKVGIVRPTAPSPPMSSAGMEITGNASYQNVTWNYINSERQRDSTIRIRPPSTAPDTDDYNLNDNPPISFPRAIQAANAMNLSLLPFRLALPYAGNEEVNNVQKTIHVESFAHLNDLLCNDGELAGCLIRLVAECMRCSGSAMRDDALQNGVIHVLATLVRKVLIRGARLGLLTRNKTVDTPVPRFSGRKVSGLSGTINSSSENVDYDMDHDSSSPPILPLAIANAIVELIDVCCGPNIARVDHHLSHAVINPCRGLLRVRRASDLALTSLFGLAMDFDLLGSDPIGAAPILKAIASRYCQVDSTSMEVDQAVIFPGEDYGSLLRKQINLQYFLDCLRIRFDHSLMSPKGPVPQESVTSLTTTKIAVESVASSLSDILYTMLLSTLTSAAGSSVSRGERDVGALVGTLTECPLGSICAHVITTSIARLLVKCGVMSTLCLGFPSSPPANKQKKRGNRRLPQDIALESRLGRNLLLCHYHDIVAPLLLSRSSPRFSNQPKGSGPSDAQENSDIELSQSIEFDSNVDPDAVHPLDWTYHWRLSLLTFAWLSSLAGMEESKLISTSTGHLILLAGKAGSLDKAMLGLQSDRKAASDVLAVLSHFFVLSSSREKDRSDPNDHQPQTRMIITDETYLSVDVLKELLSMLSLAIQALYGSKKGGLLGAKSNAKGGDQLHRAKKVFVSGAKEYVPILLQVVSLLDEPIHWSTKLLNDKKQHKGQTYRASDDRRINDAAQPSEPILRKRSDSTDKDWVDIPSSTGDIQPDDAATAFPVGVVRVPQPSRRFSTAILLRQTTSLSDPRRASVANVLEGHDPAKFLELSLEQCVHDDLSSVQDMALYAVSRLVAQAMMYGGGEASTAVWRSVITSLSDKSYALSASVNKKGKNEHHSLMNTEETIKSEKTLPKSTLCHLAALVLSKFARHHDHRPWNIETCSAVARLMDLVEEKELISQPEKTNRRGSILSHDRNGSNKYSIDQVRLLKALLEMMVSGRECGGWTQIKPSTSRFTSEEVGMMLEYQANANTDTARNNSVEKSLPHSNYELYHQASSGKQHESNPKHSSDPSNSKLLLPILQSCVRIVVPATGIIRSEAVVITSSHSTSILLELVCAELDKSLVAAIQGLGFPISRDVFMNAVATFRRSITHHQIMGDTKAVVLCSTLVMTIVRAMSLRYMEESIRKERASFDAYEYDVTAPNHGENSDVKEESSQADKNTGNKEGLHAQVIERLILGKNVLPENGADFVSFPGDANLNDDPTKLIVSPMGWSHYKGLGAALNQCCREEAIRQSPEEKSQCVLSILERYIDNWDKIQIQDAAEAELVDLFDESIHLGSTNKSFSEDTRPPSTKMPSITSLSASDAMARFIEVQSILRHQHQYLAYEYFLRRRFGRTAFVERLCWNTWMDCIDAGINNCLWERAVNDGGRDFVDKIATVPVFPLFPRFIPSYLDHSPELARRSSSVSSTTIDIKLLSQNVKIVDITKKEISEDMLEQFDSLDESHRENAMADDFDEREADLHFTDRRESTISFGNEEENVESAPAGVVDTEIKLMKSEEDTPMSPLAIQQQGTFHFAASSFSYPPDSSSLHSMGEGRRLGGGSMEEYYSSCLQVKPDCSLKCTLILTESHLIVEYEDGEGLVEGEYESYHQKKLEDLSPNEVQKRDEEMHTRAAMRLKATRWNISEASHIYLRRYRLRDSALELFFIPSAGVTSGGTAFFAGSRSLFIDFGAGTWGNTRRDDAANAIMKRAPMQTVKQYPDKSGQFLHEELRKLTHAWSHDAISNFDYLLCLNVLAGRSYNDICQYPVFPWVLSNYTSEEVPDLQDKANFRDMSKPMGALNEERLAELLDRFNTFDDPSIPPFMYGSHYSTSAGVLQSGHFDVADRLFSSVKRTWDMCTGRSAAEVKELTPEFYSNPSFLRNSNEFKLGTSQDGEILGDVMLPPWAKGSPEKFVEVMRLALESDICSKMLPDWIDLIFGRKQQGKAAIEANNVYFYLTYYGSVDVASIEDEGLRQATELQIAHFGQCPMQLFYRRHAKKQSRENRRRHQTLSDLYDMKMAPLRSHRSLDQIRTMDADNEEETLSKRDLPFADAPLSYWVHLGAPPPGPHAPLVSIRLATTDRCLAVDSKGVFHFFRWAWKPDFDDDDEVSEADSDTSHDDKTDKSGDIFRDKGCFVAQRELFSFRTIPRLPYATTGSEDCRNAAVAISKTMFANRSLILVVSDGDGRGALAMQLVDPVKGQIQGEVIVPSIHADCITAIDMDPVGTASGQGGVGGELVIVGSADGSATLWRFISSHYWPLRPRLRMGGHGGSSVYGVAISCSLGLCVSVSSKLCCLFDIGNGAMVRNFKPPEVANARHLLTAMAVDVAEETYEGYEIETTFANTQALCLSTLGFVIGVCSTKFMRGDNTAKEVFSLELFTVEGRHVGSRPLPSSMGTPKKILPTADGRAVFVCAGGGVSVHLVSSLRPLVTIDRWGVSENEQAVYDVDFGPTLARPVVAAAGCSAGALRLHALRGISKWSHEHQRNTVSSAVGSVLALPAQTVKNALGGVSSFGSSFFGSAKEISKEAFSVVKEREGGFFFRKKKG</sequence>
<feature type="domain" description="BEACH-type PH" evidence="3">
    <location>
        <begin position="2264"/>
        <end position="2412"/>
    </location>
</feature>
<gene>
    <name evidence="4" type="ORF">ACHAW5_003805</name>
</gene>
<feature type="domain" description="BEACH" evidence="2">
    <location>
        <begin position="2427"/>
        <end position="2703"/>
    </location>
</feature>
<dbReference type="InterPro" id="IPR015943">
    <property type="entry name" value="WD40/YVTN_repeat-like_dom_sf"/>
</dbReference>
<dbReference type="InterPro" id="IPR000409">
    <property type="entry name" value="BEACH_dom"/>
</dbReference>
<comment type="caution">
    <text evidence="4">The sequence shown here is derived from an EMBL/GenBank/DDBJ whole genome shotgun (WGS) entry which is preliminary data.</text>
</comment>
<feature type="compositionally biased region" description="Basic and acidic residues" evidence="1">
    <location>
        <begin position="1414"/>
        <end position="1426"/>
    </location>
</feature>
<dbReference type="Pfam" id="PF02138">
    <property type="entry name" value="Beach"/>
    <property type="match status" value="1"/>
</dbReference>
<name>A0ABD3MWQ0_9STRA</name>
<evidence type="ECO:0000256" key="1">
    <source>
        <dbReference type="SAM" id="MobiDB-lite"/>
    </source>
</evidence>
<dbReference type="InterPro" id="IPR023362">
    <property type="entry name" value="PH-BEACH_dom"/>
</dbReference>
<feature type="region of interest" description="Disordered" evidence="1">
    <location>
        <begin position="162"/>
        <end position="289"/>
    </location>
</feature>
<dbReference type="SUPFAM" id="SSF101898">
    <property type="entry name" value="NHL repeat"/>
    <property type="match status" value="1"/>
</dbReference>
<dbReference type="PANTHER" id="PTHR13743:SF123">
    <property type="entry name" value="PROTEIN FAN"/>
    <property type="match status" value="1"/>
</dbReference>
<feature type="region of interest" description="Disordered" evidence="1">
    <location>
        <begin position="555"/>
        <end position="575"/>
    </location>
</feature>
<dbReference type="Gene3D" id="2.30.29.30">
    <property type="entry name" value="Pleckstrin-homology domain (PH domain)/Phosphotyrosine-binding domain (PTB)"/>
    <property type="match status" value="1"/>
</dbReference>
<organism evidence="4 5">
    <name type="scientific">Stephanodiscus triporus</name>
    <dbReference type="NCBI Taxonomy" id="2934178"/>
    <lineage>
        <taxon>Eukaryota</taxon>
        <taxon>Sar</taxon>
        <taxon>Stramenopiles</taxon>
        <taxon>Ochrophyta</taxon>
        <taxon>Bacillariophyta</taxon>
        <taxon>Coscinodiscophyceae</taxon>
        <taxon>Thalassiosirophycidae</taxon>
        <taxon>Stephanodiscales</taxon>
        <taxon>Stephanodiscaceae</taxon>
        <taxon>Stephanodiscus</taxon>
    </lineage>
</organism>
<feature type="region of interest" description="Disordered" evidence="1">
    <location>
        <begin position="1389"/>
        <end position="1426"/>
    </location>
</feature>
<feature type="region of interest" description="Disordered" evidence="1">
    <location>
        <begin position="400"/>
        <end position="425"/>
    </location>
</feature>
<protein>
    <recommendedName>
        <fullName evidence="6">HECT-type E3 ubiquitin transferase</fullName>
    </recommendedName>
</protein>
<dbReference type="CDD" id="cd06071">
    <property type="entry name" value="Beach"/>
    <property type="match status" value="1"/>
</dbReference>
<keyword evidence="5" id="KW-1185">Reference proteome</keyword>
<feature type="compositionally biased region" description="Basic residues" evidence="1">
    <location>
        <begin position="647"/>
        <end position="657"/>
    </location>
</feature>
<accession>A0ABD3MWQ0</accession>
<dbReference type="InterPro" id="IPR036372">
    <property type="entry name" value="BEACH_dom_sf"/>
</dbReference>
<proteinExistence type="predicted"/>
<dbReference type="EMBL" id="JALLAZ020001706">
    <property type="protein sequence ID" value="KAL3767378.1"/>
    <property type="molecule type" value="Genomic_DNA"/>
</dbReference>
<feature type="region of interest" description="Disordered" evidence="1">
    <location>
        <begin position="1868"/>
        <end position="1889"/>
    </location>
</feature>
<dbReference type="SMART" id="SM01026">
    <property type="entry name" value="Beach"/>
    <property type="match status" value="1"/>
</dbReference>
<feature type="region of interest" description="Disordered" evidence="1">
    <location>
        <begin position="515"/>
        <end position="536"/>
    </location>
</feature>
<dbReference type="Pfam" id="PF14844">
    <property type="entry name" value="PH_BEACH"/>
    <property type="match status" value="1"/>
</dbReference>
<evidence type="ECO:0008006" key="6">
    <source>
        <dbReference type="Google" id="ProtNLM"/>
    </source>
</evidence>
<dbReference type="SUPFAM" id="SSF50729">
    <property type="entry name" value="PH domain-like"/>
    <property type="match status" value="1"/>
</dbReference>